<accession>A0A1S3XFZ8</accession>
<dbReference type="PaxDb" id="4097-A0A1S3XFZ8"/>
<feature type="compositionally biased region" description="Acidic residues" evidence="1">
    <location>
        <begin position="102"/>
        <end position="118"/>
    </location>
</feature>
<gene>
    <name evidence="3" type="primary">LOC107764747</name>
</gene>
<dbReference type="SMR" id="A0A1S3XFZ8"/>
<protein>
    <submittedName>
        <fullName evidence="3">Protein CHROMATIN REMODELING 19-like</fullName>
    </submittedName>
</protein>
<dbReference type="RefSeq" id="XP_016438835.1">
    <property type="nucleotide sequence ID" value="XM_016583349.1"/>
</dbReference>
<feature type="domain" description="SNF2 N-terminal" evidence="2">
    <location>
        <begin position="204"/>
        <end position="316"/>
    </location>
</feature>
<feature type="region of interest" description="Disordered" evidence="1">
    <location>
        <begin position="1"/>
        <end position="22"/>
    </location>
</feature>
<dbReference type="Pfam" id="PF00176">
    <property type="entry name" value="SNF2-rel_dom"/>
    <property type="match status" value="1"/>
</dbReference>
<feature type="region of interest" description="Disordered" evidence="1">
    <location>
        <begin position="94"/>
        <end position="118"/>
    </location>
</feature>
<dbReference type="InterPro" id="IPR000330">
    <property type="entry name" value="SNF2_N"/>
</dbReference>
<dbReference type="InterPro" id="IPR038718">
    <property type="entry name" value="SNF2-like_sf"/>
</dbReference>
<reference evidence="3" key="1">
    <citation type="submission" date="2025-08" db="UniProtKB">
        <authorList>
            <consortium name="RefSeq"/>
        </authorList>
    </citation>
    <scope>IDENTIFICATION</scope>
</reference>
<sequence>MKRDYYEISDDEWPEDNSFNPSRVLKLNKPSSLPPPIESFAYSKSNNHDTSKPSNFVELVDSSSEEIGVGNVTENLEDDDAEIVSTVNQKTTSRGRRRFVVDDEDEDEDEGLNSNEDEQDIEVFEEIDAFEESEEDDDVVGKALQKCGKISTELKRELFGTAAAKFDSYAQVEEASSLRIVTQDDIDMACGEGDLEFKRILKPYQLVGVNFLLLLYRKKIGGAILADEMGLGKTIQAITYLTVLKHLKDDPGPHLIVCPASVLENWERELKRWCPKFTVIQYHGAARSTYSKNLSSLARTGLPPPFNVILVCYSLFERHRFAYYFKTLSLH</sequence>
<name>A0A1S3XFZ8_TOBAC</name>
<evidence type="ECO:0000313" key="3">
    <source>
        <dbReference type="RefSeq" id="XP_016438835.1"/>
    </source>
</evidence>
<evidence type="ECO:0000259" key="2">
    <source>
        <dbReference type="Pfam" id="PF00176"/>
    </source>
</evidence>
<dbReference type="PANTHER" id="PTHR10799">
    <property type="entry name" value="SNF2/RAD54 HELICASE FAMILY"/>
    <property type="match status" value="1"/>
</dbReference>
<dbReference type="CDD" id="cd17919">
    <property type="entry name" value="DEXHc_Snf"/>
    <property type="match status" value="1"/>
</dbReference>
<organism evidence="3">
    <name type="scientific">Nicotiana tabacum</name>
    <name type="common">Common tobacco</name>
    <dbReference type="NCBI Taxonomy" id="4097"/>
    <lineage>
        <taxon>Eukaryota</taxon>
        <taxon>Viridiplantae</taxon>
        <taxon>Streptophyta</taxon>
        <taxon>Embryophyta</taxon>
        <taxon>Tracheophyta</taxon>
        <taxon>Spermatophyta</taxon>
        <taxon>Magnoliopsida</taxon>
        <taxon>eudicotyledons</taxon>
        <taxon>Gunneridae</taxon>
        <taxon>Pentapetalae</taxon>
        <taxon>asterids</taxon>
        <taxon>lamiids</taxon>
        <taxon>Solanales</taxon>
        <taxon>Solanaceae</taxon>
        <taxon>Nicotianoideae</taxon>
        <taxon>Nicotianeae</taxon>
        <taxon>Nicotiana</taxon>
    </lineage>
</organism>
<dbReference type="AlphaFoldDB" id="A0A1S3XFZ8"/>
<dbReference type="GO" id="GO:0005524">
    <property type="term" value="F:ATP binding"/>
    <property type="evidence" value="ECO:0007669"/>
    <property type="project" value="InterPro"/>
</dbReference>
<dbReference type="STRING" id="4097.A0A1S3XFZ8"/>
<dbReference type="InterPro" id="IPR027417">
    <property type="entry name" value="P-loop_NTPase"/>
</dbReference>
<evidence type="ECO:0000256" key="1">
    <source>
        <dbReference type="SAM" id="MobiDB-lite"/>
    </source>
</evidence>
<dbReference type="SUPFAM" id="SSF52540">
    <property type="entry name" value="P-loop containing nucleoside triphosphate hydrolases"/>
    <property type="match status" value="1"/>
</dbReference>
<dbReference type="OrthoDB" id="5857104at2759"/>
<proteinExistence type="predicted"/>
<dbReference type="KEGG" id="nta:107764747"/>
<dbReference type="OMA" id="HKKNIAG"/>
<dbReference type="Gene3D" id="3.40.50.10810">
    <property type="entry name" value="Tandem AAA-ATPase domain"/>
    <property type="match status" value="1"/>
</dbReference>